<feature type="compositionally biased region" description="Basic and acidic residues" evidence="1">
    <location>
        <begin position="57"/>
        <end position="71"/>
    </location>
</feature>
<reference evidence="2 3" key="1">
    <citation type="journal article" date="2020" name="Phytopathology">
        <title>Genome Sequence Resources of Colletotrichum truncatum, C. plurivorum, C. musicola, and C. sojae: Four Species Pathogenic to Soybean (Glycine max).</title>
        <authorList>
            <person name="Rogerio F."/>
            <person name="Boufleur T.R."/>
            <person name="Ciampi-Guillardi M."/>
            <person name="Sukno S.A."/>
            <person name="Thon M.R."/>
            <person name="Massola Junior N.S."/>
            <person name="Baroncelli R."/>
        </authorList>
    </citation>
    <scope>NUCLEOTIDE SEQUENCE [LARGE SCALE GENOMIC DNA]</scope>
    <source>
        <strain evidence="2 3">LFN0009</strain>
    </source>
</reference>
<feature type="region of interest" description="Disordered" evidence="1">
    <location>
        <begin position="57"/>
        <end position="94"/>
    </location>
</feature>
<gene>
    <name evidence="2" type="ORF">CSOJ01_12861</name>
</gene>
<evidence type="ECO:0000313" key="3">
    <source>
        <dbReference type="Proteomes" id="UP000652219"/>
    </source>
</evidence>
<sequence>MSVQDEKSQGYQTVVHREDYHFHRDHGKRNADVDPLRRLRIVFQRISVEEADELRYRNEKEPRGVGHEEKTPQQGGGDARAPMSGVSWPNGANSYPRIVRWDRAAESSIEKQPKVAGTP</sequence>
<dbReference type="Proteomes" id="UP000652219">
    <property type="component" value="Unassembled WGS sequence"/>
</dbReference>
<comment type="caution">
    <text evidence="2">The sequence shown here is derived from an EMBL/GenBank/DDBJ whole genome shotgun (WGS) entry which is preliminary data.</text>
</comment>
<dbReference type="AlphaFoldDB" id="A0A8H6MM36"/>
<proteinExistence type="predicted"/>
<evidence type="ECO:0000256" key="1">
    <source>
        <dbReference type="SAM" id="MobiDB-lite"/>
    </source>
</evidence>
<protein>
    <submittedName>
        <fullName evidence="2">Uncharacterized protein</fullName>
    </submittedName>
</protein>
<organism evidence="2 3">
    <name type="scientific">Colletotrichum sojae</name>
    <dbReference type="NCBI Taxonomy" id="2175907"/>
    <lineage>
        <taxon>Eukaryota</taxon>
        <taxon>Fungi</taxon>
        <taxon>Dikarya</taxon>
        <taxon>Ascomycota</taxon>
        <taxon>Pezizomycotina</taxon>
        <taxon>Sordariomycetes</taxon>
        <taxon>Hypocreomycetidae</taxon>
        <taxon>Glomerellales</taxon>
        <taxon>Glomerellaceae</taxon>
        <taxon>Colletotrichum</taxon>
        <taxon>Colletotrichum orchidearum species complex</taxon>
    </lineage>
</organism>
<dbReference type="EMBL" id="WIGN01000346">
    <property type="protein sequence ID" value="KAF6798084.1"/>
    <property type="molecule type" value="Genomic_DNA"/>
</dbReference>
<evidence type="ECO:0000313" key="2">
    <source>
        <dbReference type="EMBL" id="KAF6798084.1"/>
    </source>
</evidence>
<name>A0A8H6MM36_9PEZI</name>
<keyword evidence="3" id="KW-1185">Reference proteome</keyword>
<accession>A0A8H6MM36</accession>